<dbReference type="Gene3D" id="3.80.10.10">
    <property type="entry name" value="Ribonuclease Inhibitor"/>
    <property type="match status" value="1"/>
</dbReference>
<proteinExistence type="predicted"/>
<dbReference type="InterPro" id="IPR032675">
    <property type="entry name" value="LRR_dom_sf"/>
</dbReference>
<dbReference type="InParanoid" id="A0A067MEB4"/>
<dbReference type="EMBL" id="KL198041">
    <property type="protein sequence ID" value="KDQ13859.1"/>
    <property type="molecule type" value="Genomic_DNA"/>
</dbReference>
<evidence type="ECO:0000313" key="1">
    <source>
        <dbReference type="EMBL" id="KDQ13859.1"/>
    </source>
</evidence>
<protein>
    <recommendedName>
        <fullName evidence="3">F-box domain-containing protein</fullName>
    </recommendedName>
</protein>
<keyword evidence="2" id="KW-1185">Reference proteome</keyword>
<evidence type="ECO:0008006" key="3">
    <source>
        <dbReference type="Google" id="ProtNLM"/>
    </source>
</evidence>
<dbReference type="AlphaFoldDB" id="A0A067MEB4"/>
<name>A0A067MEB4_BOTB1</name>
<dbReference type="SUPFAM" id="SSF52047">
    <property type="entry name" value="RNI-like"/>
    <property type="match status" value="1"/>
</dbReference>
<dbReference type="InterPro" id="IPR036047">
    <property type="entry name" value="F-box-like_dom_sf"/>
</dbReference>
<organism evidence="1 2">
    <name type="scientific">Botryobasidium botryosum (strain FD-172 SS1)</name>
    <dbReference type="NCBI Taxonomy" id="930990"/>
    <lineage>
        <taxon>Eukaryota</taxon>
        <taxon>Fungi</taxon>
        <taxon>Dikarya</taxon>
        <taxon>Basidiomycota</taxon>
        <taxon>Agaricomycotina</taxon>
        <taxon>Agaricomycetes</taxon>
        <taxon>Cantharellales</taxon>
        <taxon>Botryobasidiaceae</taxon>
        <taxon>Botryobasidium</taxon>
    </lineage>
</organism>
<dbReference type="OrthoDB" id="2269034at2759"/>
<dbReference type="SUPFAM" id="SSF81383">
    <property type="entry name" value="F-box domain"/>
    <property type="match status" value="1"/>
</dbReference>
<accession>A0A067MEB4</accession>
<dbReference type="HOGENOM" id="CLU_621104_0_0_1"/>
<reference evidence="2" key="1">
    <citation type="journal article" date="2014" name="Proc. Natl. Acad. Sci. U.S.A.">
        <title>Extensive sampling of basidiomycete genomes demonstrates inadequacy of the white-rot/brown-rot paradigm for wood decay fungi.</title>
        <authorList>
            <person name="Riley R."/>
            <person name="Salamov A.A."/>
            <person name="Brown D.W."/>
            <person name="Nagy L.G."/>
            <person name="Floudas D."/>
            <person name="Held B.W."/>
            <person name="Levasseur A."/>
            <person name="Lombard V."/>
            <person name="Morin E."/>
            <person name="Otillar R."/>
            <person name="Lindquist E.A."/>
            <person name="Sun H."/>
            <person name="LaButti K.M."/>
            <person name="Schmutz J."/>
            <person name="Jabbour D."/>
            <person name="Luo H."/>
            <person name="Baker S.E."/>
            <person name="Pisabarro A.G."/>
            <person name="Walton J.D."/>
            <person name="Blanchette R.A."/>
            <person name="Henrissat B."/>
            <person name="Martin F."/>
            <person name="Cullen D."/>
            <person name="Hibbett D.S."/>
            <person name="Grigoriev I.V."/>
        </authorList>
    </citation>
    <scope>NUCLEOTIDE SEQUENCE [LARGE SCALE GENOMIC DNA]</scope>
    <source>
        <strain evidence="2">FD-172 SS1</strain>
    </source>
</reference>
<sequence length="441" mass="49384">MILKMTEKSATNSFHPLDTRAPLNLVQVSKLWREIALNTSSLWVVIDVRNIGLARTFLEWSRSAALEITMVSGEFYDKEEDGSNSGEEPERLASELKGVKKAYDLHGQNPYDFLKPLFSHISRWKSLTLEASTDTHSGGFLLPLAPALTTLYAIGLDTLHPDLFNKSLPNLSRLRLVGIAIPPGLAPTALKGLRWLTLEDFEYEAEEMAQFLDLLQAHPLLESLTLQSNFICDFLMRIVVPPSLRVEMTIHYRQLPTIAPSLNTLYSCVSSHPIRSWSFKLSGYRLILSRTTANGTKLMQLGISGQLISDMSDCFNHVLPEFTSESLSFSHIVTGPHRFSLTQPSTLYTVASMSFVHCDSGLLNTLFTHCPFPRLRNLKVENCHVSRKQLSALVLPAGGQLEPAHLGLNGHMQIVDACRVKYFEDAVGVPEVFMVRRFDQD</sequence>
<evidence type="ECO:0000313" key="2">
    <source>
        <dbReference type="Proteomes" id="UP000027195"/>
    </source>
</evidence>
<gene>
    <name evidence="1" type="ORF">BOTBODRAFT_175275</name>
</gene>
<dbReference type="Proteomes" id="UP000027195">
    <property type="component" value="Unassembled WGS sequence"/>
</dbReference>